<dbReference type="Proteomes" id="UP000277204">
    <property type="component" value="Unassembled WGS sequence"/>
</dbReference>
<proteinExistence type="predicted"/>
<sequence>MILYLINSSFAPKCPGRAESEESPLRNPIEETIINRWNQPIINLDLLIAIVCIQSLYRGYRIRNSILLNQTKYLVETLLSTINSQNNEAGNQLIENLVLTNSKTTTVNYDNSSSIQSKLYKDMNSYLSIKEYSGNYGDIQSPCPMYHTGPE</sequence>
<dbReference type="PROSITE" id="PS50096">
    <property type="entry name" value="IQ"/>
    <property type="match status" value="1"/>
</dbReference>
<protein>
    <submittedName>
        <fullName evidence="1">Uncharacterized protein</fullName>
    </submittedName>
</protein>
<dbReference type="STRING" id="48269.A0A183N1J8"/>
<dbReference type="AlphaFoldDB" id="A0A183N1J8"/>
<evidence type="ECO:0000313" key="1">
    <source>
        <dbReference type="EMBL" id="VDP42280.1"/>
    </source>
</evidence>
<accession>A0A183N1J8</accession>
<reference evidence="1 2" key="1">
    <citation type="submission" date="2018-11" db="EMBL/GenBank/DDBJ databases">
        <authorList>
            <consortium name="Pathogen Informatics"/>
        </authorList>
    </citation>
    <scope>NUCLEOTIDE SEQUENCE [LARGE SCALE GENOMIC DNA]</scope>
    <source>
        <strain evidence="1 2">Zambia</strain>
    </source>
</reference>
<keyword evidence="2" id="KW-1185">Reference proteome</keyword>
<organism evidence="1 2">
    <name type="scientific">Schistosoma margrebowiei</name>
    <dbReference type="NCBI Taxonomy" id="48269"/>
    <lineage>
        <taxon>Eukaryota</taxon>
        <taxon>Metazoa</taxon>
        <taxon>Spiralia</taxon>
        <taxon>Lophotrochozoa</taxon>
        <taxon>Platyhelminthes</taxon>
        <taxon>Trematoda</taxon>
        <taxon>Digenea</taxon>
        <taxon>Strigeidida</taxon>
        <taxon>Schistosomatoidea</taxon>
        <taxon>Schistosomatidae</taxon>
        <taxon>Schistosoma</taxon>
    </lineage>
</organism>
<gene>
    <name evidence="1" type="ORF">SMRZ_LOCUS22173</name>
</gene>
<dbReference type="EMBL" id="UZAI01019034">
    <property type="protein sequence ID" value="VDP42280.1"/>
    <property type="molecule type" value="Genomic_DNA"/>
</dbReference>
<evidence type="ECO:0000313" key="2">
    <source>
        <dbReference type="Proteomes" id="UP000277204"/>
    </source>
</evidence>
<name>A0A183N1J8_9TREM</name>